<proteinExistence type="predicted"/>
<keyword evidence="1" id="KW-0805">Transcription regulation</keyword>
<accession>A0A370KXF9</accession>
<comment type="caution">
    <text evidence="6">The sequence shown here is derived from an EMBL/GenBank/DDBJ whole genome shotgun (WGS) entry which is preliminary data.</text>
</comment>
<organism evidence="6 7">
    <name type="scientific">Bosea caraganae</name>
    <dbReference type="NCBI Taxonomy" id="2763117"/>
    <lineage>
        <taxon>Bacteria</taxon>
        <taxon>Pseudomonadati</taxon>
        <taxon>Pseudomonadota</taxon>
        <taxon>Alphaproteobacteria</taxon>
        <taxon>Hyphomicrobiales</taxon>
        <taxon>Boseaceae</taxon>
        <taxon>Bosea</taxon>
    </lineage>
</organism>
<dbReference type="PANTHER" id="PTHR30055">
    <property type="entry name" value="HTH-TYPE TRANSCRIPTIONAL REGULATOR RUTR"/>
    <property type="match status" value="1"/>
</dbReference>
<keyword evidence="7" id="KW-1185">Reference proteome</keyword>
<evidence type="ECO:0000313" key="6">
    <source>
        <dbReference type="EMBL" id="RDJ19658.1"/>
    </source>
</evidence>
<evidence type="ECO:0000256" key="3">
    <source>
        <dbReference type="ARBA" id="ARBA00023163"/>
    </source>
</evidence>
<dbReference type="InterPro" id="IPR011075">
    <property type="entry name" value="TetR_C"/>
</dbReference>
<dbReference type="PANTHER" id="PTHR30055:SF230">
    <property type="entry name" value="TRANSCRIPTIONAL REGULATORY PROTEIN (PROBABLY TETR-FAMILY)-RELATED"/>
    <property type="match status" value="1"/>
</dbReference>
<dbReference type="InterPro" id="IPR023772">
    <property type="entry name" value="DNA-bd_HTH_TetR-type_CS"/>
</dbReference>
<dbReference type="InterPro" id="IPR050109">
    <property type="entry name" value="HTH-type_TetR-like_transc_reg"/>
</dbReference>
<feature type="domain" description="HTH tetR-type" evidence="5">
    <location>
        <begin position="17"/>
        <end position="77"/>
    </location>
</feature>
<dbReference type="InterPro" id="IPR001647">
    <property type="entry name" value="HTH_TetR"/>
</dbReference>
<evidence type="ECO:0000259" key="5">
    <source>
        <dbReference type="PROSITE" id="PS50977"/>
    </source>
</evidence>
<feature type="DNA-binding region" description="H-T-H motif" evidence="4">
    <location>
        <begin position="40"/>
        <end position="59"/>
    </location>
</feature>
<sequence>MSSPTSRRASIGAVRNPESDAAILEAARALLEERGYADFSLSEVARRAHASKPTLYRRWPNKAALIFELYKAGHSERLSAPLQGELIQDMTAIVLALWRFWRETPTGPALRGLIAEAQSEASAIETLRQIYSPSSPKMARARIEHAIALGELAPNFDTDSALMLIMAFNWSQLLTNQIDDEAAVAPVLKLIFTSHPR</sequence>
<evidence type="ECO:0000256" key="4">
    <source>
        <dbReference type="PROSITE-ProRule" id="PRU00335"/>
    </source>
</evidence>
<dbReference type="OrthoDB" id="9796019at2"/>
<dbReference type="GO" id="GO:0003700">
    <property type="term" value="F:DNA-binding transcription factor activity"/>
    <property type="evidence" value="ECO:0007669"/>
    <property type="project" value="TreeGrafter"/>
</dbReference>
<dbReference type="Pfam" id="PF16859">
    <property type="entry name" value="TetR_C_11"/>
    <property type="match status" value="1"/>
</dbReference>
<keyword evidence="2 4" id="KW-0238">DNA-binding</keyword>
<dbReference type="SUPFAM" id="SSF46689">
    <property type="entry name" value="Homeodomain-like"/>
    <property type="match status" value="1"/>
</dbReference>
<dbReference type="InterPro" id="IPR036271">
    <property type="entry name" value="Tet_transcr_reg_TetR-rel_C_sf"/>
</dbReference>
<dbReference type="SUPFAM" id="SSF48498">
    <property type="entry name" value="Tetracyclin repressor-like, C-terminal domain"/>
    <property type="match status" value="1"/>
</dbReference>
<dbReference type="EMBL" id="QQTP01000032">
    <property type="protein sequence ID" value="RDJ19658.1"/>
    <property type="molecule type" value="Genomic_DNA"/>
</dbReference>
<evidence type="ECO:0000313" key="7">
    <source>
        <dbReference type="Proteomes" id="UP000255207"/>
    </source>
</evidence>
<dbReference type="PROSITE" id="PS50977">
    <property type="entry name" value="HTH_TETR_2"/>
    <property type="match status" value="1"/>
</dbReference>
<dbReference type="Gene3D" id="1.10.357.10">
    <property type="entry name" value="Tetracycline Repressor, domain 2"/>
    <property type="match status" value="1"/>
</dbReference>
<evidence type="ECO:0000256" key="2">
    <source>
        <dbReference type="ARBA" id="ARBA00023125"/>
    </source>
</evidence>
<dbReference type="InterPro" id="IPR009057">
    <property type="entry name" value="Homeodomain-like_sf"/>
</dbReference>
<evidence type="ECO:0000256" key="1">
    <source>
        <dbReference type="ARBA" id="ARBA00023015"/>
    </source>
</evidence>
<name>A0A370KXF9_9HYPH</name>
<dbReference type="GO" id="GO:0000976">
    <property type="term" value="F:transcription cis-regulatory region binding"/>
    <property type="evidence" value="ECO:0007669"/>
    <property type="project" value="TreeGrafter"/>
</dbReference>
<protein>
    <submittedName>
        <fullName evidence="6">TetR/AcrR family transcriptional regulator</fullName>
    </submittedName>
</protein>
<dbReference type="Gene3D" id="1.10.10.60">
    <property type="entry name" value="Homeodomain-like"/>
    <property type="match status" value="1"/>
</dbReference>
<keyword evidence="3" id="KW-0804">Transcription</keyword>
<dbReference type="RefSeq" id="WP_114832827.1">
    <property type="nucleotide sequence ID" value="NZ_QQTO01000026.1"/>
</dbReference>
<dbReference type="Proteomes" id="UP000255207">
    <property type="component" value="Unassembled WGS sequence"/>
</dbReference>
<dbReference type="AlphaFoldDB" id="A0A370KXF9"/>
<dbReference type="Pfam" id="PF00440">
    <property type="entry name" value="TetR_N"/>
    <property type="match status" value="1"/>
</dbReference>
<gene>
    <name evidence="6" type="ORF">DWE98_28610</name>
</gene>
<reference evidence="7" key="1">
    <citation type="submission" date="2018-07" db="EMBL/GenBank/DDBJ databases">
        <authorList>
            <person name="Safronova V.I."/>
            <person name="Chirak E.R."/>
            <person name="Sazanova A.L."/>
        </authorList>
    </citation>
    <scope>NUCLEOTIDE SEQUENCE [LARGE SCALE GENOMIC DNA]</scope>
    <source>
        <strain evidence="7">RCAM04685</strain>
    </source>
</reference>
<dbReference type="PRINTS" id="PR00455">
    <property type="entry name" value="HTHTETR"/>
</dbReference>
<dbReference type="PROSITE" id="PS01081">
    <property type="entry name" value="HTH_TETR_1"/>
    <property type="match status" value="1"/>
</dbReference>